<evidence type="ECO:0000313" key="4">
    <source>
        <dbReference type="Proteomes" id="UP000077659"/>
    </source>
</evidence>
<accession>A0A1A9MCX2</accession>
<sequence length="141" mass="15245">MASKFGDQVRAFTEKAKQRQEAIFRESAQAVMDQANTPEGRGGRMPVDTGFLRNSVAASKDGPASSESGDPALVFAALQLGESVWAGWTAAYALRMEHGFSGKDSLGRQYEQAGKGFMRAAAQNWDFIVDEVTAKVKARIP</sequence>
<evidence type="ECO:0000313" key="3">
    <source>
        <dbReference type="EMBL" id="OAG67706.1"/>
    </source>
</evidence>
<reference evidence="2 5" key="2">
    <citation type="submission" date="2023-12" db="EMBL/GenBank/DDBJ databases">
        <title>Genome sequencing of Xanthomonas floridensis.</title>
        <authorList>
            <person name="Greer S."/>
            <person name="Harrison J."/>
            <person name="Grant M."/>
            <person name="Vicente J."/>
            <person name="Studholme D."/>
        </authorList>
    </citation>
    <scope>NUCLEOTIDE SEQUENCE [LARGE SCALE GENOMIC DNA]</scope>
    <source>
        <strain evidence="2 5">WHRI 8848</strain>
    </source>
</reference>
<dbReference type="AlphaFoldDB" id="A0A1A9MCX2"/>
<comment type="caution">
    <text evidence="3">The sequence shown here is derived from an EMBL/GenBank/DDBJ whole genome shotgun (WGS) entry which is preliminary data.</text>
</comment>
<gene>
    <name evidence="3" type="ORF">A7D17_16085</name>
    <name evidence="2" type="ORF">VB146_05375</name>
</gene>
<dbReference type="Proteomes" id="UP000077659">
    <property type="component" value="Unassembled WGS sequence"/>
</dbReference>
<dbReference type="STRING" id="1843580.A7D17_16085"/>
<dbReference type="RefSeq" id="WP_064508856.1">
    <property type="nucleotide sequence ID" value="NZ_JAYFSN010000017.1"/>
</dbReference>
<keyword evidence="5" id="KW-1185">Reference proteome</keyword>
<dbReference type="EMBL" id="JAYFSO010000005">
    <property type="protein sequence ID" value="MEA5123309.1"/>
    <property type="molecule type" value="Genomic_DNA"/>
</dbReference>
<name>A0A1A9MCX2_9XANT</name>
<dbReference type="Proteomes" id="UP001303614">
    <property type="component" value="Unassembled WGS sequence"/>
</dbReference>
<protein>
    <recommendedName>
        <fullName evidence="6">HK97 gp10 family phage protein</fullName>
    </recommendedName>
</protein>
<evidence type="ECO:0000313" key="5">
    <source>
        <dbReference type="Proteomes" id="UP001303614"/>
    </source>
</evidence>
<evidence type="ECO:0000313" key="2">
    <source>
        <dbReference type="EMBL" id="MEA5123309.1"/>
    </source>
</evidence>
<evidence type="ECO:0008006" key="6">
    <source>
        <dbReference type="Google" id="ProtNLM"/>
    </source>
</evidence>
<organism evidence="3 4">
    <name type="scientific">Xanthomonas floridensis</name>
    <dbReference type="NCBI Taxonomy" id="1843580"/>
    <lineage>
        <taxon>Bacteria</taxon>
        <taxon>Pseudomonadati</taxon>
        <taxon>Pseudomonadota</taxon>
        <taxon>Gammaproteobacteria</taxon>
        <taxon>Lysobacterales</taxon>
        <taxon>Lysobacteraceae</taxon>
        <taxon>Xanthomonas</taxon>
    </lineage>
</organism>
<proteinExistence type="predicted"/>
<feature type="region of interest" description="Disordered" evidence="1">
    <location>
        <begin position="25"/>
        <end position="49"/>
    </location>
</feature>
<dbReference type="EMBL" id="LXNG01000014">
    <property type="protein sequence ID" value="OAG67706.1"/>
    <property type="molecule type" value="Genomic_DNA"/>
</dbReference>
<evidence type="ECO:0000256" key="1">
    <source>
        <dbReference type="SAM" id="MobiDB-lite"/>
    </source>
</evidence>
<reference evidence="3 4" key="1">
    <citation type="submission" date="2016-05" db="EMBL/GenBank/DDBJ databases">
        <title>Pathogenic, phenotypic and molecular characterisation of Xanthomonas nasturtii sp. nov. and Xanthomonas floridensis sp. nov., new species of Xanthomonas associated with watercress production in Florida.</title>
        <authorList>
            <person name="Vicente J.G."/>
            <person name="Rothwell S."/>
            <person name="Holub E.B."/>
            <person name="Studholme D.J."/>
        </authorList>
    </citation>
    <scope>NUCLEOTIDE SEQUENCE [LARGE SCALE GENOMIC DNA]</scope>
    <source>
        <strain evidence="3 4">WHRI 8848</strain>
    </source>
</reference>